<keyword evidence="3" id="KW-1185">Reference proteome</keyword>
<accession>A0ABN9Q239</accession>
<evidence type="ECO:0008006" key="4">
    <source>
        <dbReference type="Google" id="ProtNLM"/>
    </source>
</evidence>
<evidence type="ECO:0000313" key="2">
    <source>
        <dbReference type="EMBL" id="CAK0799720.1"/>
    </source>
</evidence>
<sequence length="101" mass="11149">YEHEALSHIMEAMCTVEQLNALALMSAELVSRRLQPIEGARACGGIADYSAAEHYMGCSTRRSGAVRGEAAVAKEMRKAKEEQRLRKRNPNKKKDDDNGNG</sequence>
<feature type="compositionally biased region" description="Basic and acidic residues" evidence="1">
    <location>
        <begin position="92"/>
        <end position="101"/>
    </location>
</feature>
<protein>
    <recommendedName>
        <fullName evidence="4">RNA helicase</fullName>
    </recommendedName>
</protein>
<feature type="non-terminal residue" evidence="2">
    <location>
        <position position="1"/>
    </location>
</feature>
<evidence type="ECO:0000313" key="3">
    <source>
        <dbReference type="Proteomes" id="UP001189429"/>
    </source>
</evidence>
<reference evidence="2" key="1">
    <citation type="submission" date="2023-10" db="EMBL/GenBank/DDBJ databases">
        <authorList>
            <person name="Chen Y."/>
            <person name="Shah S."/>
            <person name="Dougan E. K."/>
            <person name="Thang M."/>
            <person name="Chan C."/>
        </authorList>
    </citation>
    <scope>NUCLEOTIDE SEQUENCE [LARGE SCALE GENOMIC DNA]</scope>
</reference>
<feature type="compositionally biased region" description="Basic and acidic residues" evidence="1">
    <location>
        <begin position="72"/>
        <end position="84"/>
    </location>
</feature>
<proteinExistence type="predicted"/>
<dbReference type="EMBL" id="CAUYUJ010002217">
    <property type="protein sequence ID" value="CAK0799720.1"/>
    <property type="molecule type" value="Genomic_DNA"/>
</dbReference>
<feature type="region of interest" description="Disordered" evidence="1">
    <location>
        <begin position="72"/>
        <end position="101"/>
    </location>
</feature>
<evidence type="ECO:0000256" key="1">
    <source>
        <dbReference type="SAM" id="MobiDB-lite"/>
    </source>
</evidence>
<organism evidence="2 3">
    <name type="scientific">Prorocentrum cordatum</name>
    <dbReference type="NCBI Taxonomy" id="2364126"/>
    <lineage>
        <taxon>Eukaryota</taxon>
        <taxon>Sar</taxon>
        <taxon>Alveolata</taxon>
        <taxon>Dinophyceae</taxon>
        <taxon>Prorocentrales</taxon>
        <taxon>Prorocentraceae</taxon>
        <taxon>Prorocentrum</taxon>
    </lineage>
</organism>
<comment type="caution">
    <text evidence="2">The sequence shown here is derived from an EMBL/GenBank/DDBJ whole genome shotgun (WGS) entry which is preliminary data.</text>
</comment>
<gene>
    <name evidence="2" type="ORF">PCOR1329_LOCUS8082</name>
</gene>
<dbReference type="Proteomes" id="UP001189429">
    <property type="component" value="Unassembled WGS sequence"/>
</dbReference>
<name>A0ABN9Q239_9DINO</name>